<organism evidence="2 3">
    <name type="scientific">Clostridium sartagoforme</name>
    <dbReference type="NCBI Taxonomy" id="84031"/>
    <lineage>
        <taxon>Bacteria</taxon>
        <taxon>Bacillati</taxon>
        <taxon>Bacillota</taxon>
        <taxon>Clostridia</taxon>
        <taxon>Eubacteriales</taxon>
        <taxon>Clostridiaceae</taxon>
        <taxon>Clostridium</taxon>
    </lineage>
</organism>
<dbReference type="Proteomes" id="UP000306888">
    <property type="component" value="Unassembled WGS sequence"/>
</dbReference>
<protein>
    <recommendedName>
        <fullName evidence="4">Glycine zipper family protein</fullName>
    </recommendedName>
</protein>
<keyword evidence="1" id="KW-1133">Transmembrane helix</keyword>
<keyword evidence="1" id="KW-0472">Membrane</keyword>
<feature type="transmembrane region" description="Helical" evidence="1">
    <location>
        <begin position="12"/>
        <end position="32"/>
    </location>
</feature>
<proteinExistence type="predicted"/>
<evidence type="ECO:0000256" key="1">
    <source>
        <dbReference type="SAM" id="Phobius"/>
    </source>
</evidence>
<dbReference type="RefSeq" id="WP_136008103.1">
    <property type="nucleotide sequence ID" value="NZ_SRYR01000014.1"/>
</dbReference>
<name>A0A4S2DHA4_9CLOT</name>
<keyword evidence="3" id="KW-1185">Reference proteome</keyword>
<sequence>MEKLILSDQDYDYLAKGIALGAGIGILLGFFIDNIILTFSAGSVIGIISALGYSFYKNLKRKQR</sequence>
<comment type="caution">
    <text evidence="2">The sequence shown here is derived from an EMBL/GenBank/DDBJ whole genome shotgun (WGS) entry which is preliminary data.</text>
</comment>
<evidence type="ECO:0008006" key="4">
    <source>
        <dbReference type="Google" id="ProtNLM"/>
    </source>
</evidence>
<dbReference type="AlphaFoldDB" id="A0A4S2DHA4"/>
<evidence type="ECO:0000313" key="3">
    <source>
        <dbReference type="Proteomes" id="UP000306888"/>
    </source>
</evidence>
<dbReference type="EMBL" id="SRYR01000014">
    <property type="protein sequence ID" value="TGY40341.1"/>
    <property type="molecule type" value="Genomic_DNA"/>
</dbReference>
<reference evidence="2 3" key="1">
    <citation type="submission" date="2019-04" db="EMBL/GenBank/DDBJ databases">
        <title>Microbes associate with the intestines of laboratory mice.</title>
        <authorList>
            <person name="Navarre W."/>
            <person name="Wong E."/>
            <person name="Huang K."/>
            <person name="Tropini C."/>
            <person name="Ng K."/>
            <person name="Yu B."/>
        </authorList>
    </citation>
    <scope>NUCLEOTIDE SEQUENCE [LARGE SCALE GENOMIC DNA]</scope>
    <source>
        <strain evidence="2 3">NM50_B9-20</strain>
    </source>
</reference>
<keyword evidence="1" id="KW-0812">Transmembrane</keyword>
<accession>A0A4S2DHA4</accession>
<evidence type="ECO:0000313" key="2">
    <source>
        <dbReference type="EMBL" id="TGY40341.1"/>
    </source>
</evidence>
<gene>
    <name evidence="2" type="ORF">E5347_15345</name>
</gene>
<feature type="transmembrane region" description="Helical" evidence="1">
    <location>
        <begin position="38"/>
        <end position="56"/>
    </location>
</feature>